<proteinExistence type="predicted"/>
<evidence type="ECO:0000313" key="1">
    <source>
        <dbReference type="EMBL" id="APA09453.1"/>
    </source>
</evidence>
<evidence type="ECO:0000313" key="2">
    <source>
        <dbReference type="Proteomes" id="UP000177798"/>
    </source>
</evidence>
<dbReference type="Proteomes" id="UP000177798">
    <property type="component" value="Chromosome 5"/>
</dbReference>
<dbReference type="VEuPathDB" id="FungiDB:sscle_05g042230"/>
<dbReference type="EMBL" id="CP017818">
    <property type="protein sequence ID" value="APA09453.1"/>
    <property type="molecule type" value="Genomic_DNA"/>
</dbReference>
<organism evidence="1 2">
    <name type="scientific">Sclerotinia sclerotiorum (strain ATCC 18683 / 1980 / Ss-1)</name>
    <name type="common">White mold</name>
    <name type="synonym">Whetzelinia sclerotiorum</name>
    <dbReference type="NCBI Taxonomy" id="665079"/>
    <lineage>
        <taxon>Eukaryota</taxon>
        <taxon>Fungi</taxon>
        <taxon>Dikarya</taxon>
        <taxon>Ascomycota</taxon>
        <taxon>Pezizomycotina</taxon>
        <taxon>Leotiomycetes</taxon>
        <taxon>Helotiales</taxon>
        <taxon>Sclerotiniaceae</taxon>
        <taxon>Sclerotinia</taxon>
    </lineage>
</organism>
<reference evidence="2" key="1">
    <citation type="journal article" date="2017" name="Genome Biol. Evol.">
        <title>The complete genome sequence of the phytopathogenic fungus Sclerotinia sclerotiorum reveals insights into the genome architecture of broad host range pathogens.</title>
        <authorList>
            <person name="Derbyshire M."/>
            <person name="Denton-Giles M."/>
            <person name="Hegedus D."/>
            <person name="Seifbarghy S."/>
            <person name="Rollins J."/>
            <person name="van Kan J."/>
            <person name="Seidl M.F."/>
            <person name="Faino L."/>
            <person name="Mbengue M."/>
            <person name="Navaud O."/>
            <person name="Raffaele S."/>
            <person name="Hammond-Kosack K."/>
            <person name="Heard S."/>
            <person name="Oliver R."/>
        </authorList>
    </citation>
    <scope>NUCLEOTIDE SEQUENCE [LARGE SCALE GENOMIC DNA]</scope>
    <source>
        <strain evidence="2">ATCC 18683 / 1980 / Ss-1</strain>
    </source>
</reference>
<sequence length="111" mass="13343">MNLCQHRIVHTRLQIRSLHSFFSLSSTYMHTKPRWFQPRHSTKRRDCTISQDFIFSTWLPDHSLCGHQSSFPIFILKLMRESKVVSKLPHILALVKKVRWGWTWRVYDSGF</sequence>
<protein>
    <submittedName>
        <fullName evidence="1">Uncharacterized protein</fullName>
    </submittedName>
</protein>
<gene>
    <name evidence="1" type="ORF">sscle_05g042230</name>
</gene>
<accession>A0A1D9Q4G1</accession>
<dbReference type="AlphaFoldDB" id="A0A1D9Q4G1"/>
<name>A0A1D9Q4G1_SCLS1</name>